<sequence>MNISRLNEIQVELMKIQHELQTVIRVDDSIQKSVNYAQRFIVGGIADARNELQYLIKSIEATGNHCD</sequence>
<organism evidence="1 2">
    <name type="scientific">Serratia phage BF</name>
    <dbReference type="NCBI Taxonomy" id="1962671"/>
    <lineage>
        <taxon>Viruses</taxon>
        <taxon>Duplodnaviria</taxon>
        <taxon>Heunggongvirae</taxon>
        <taxon>Uroviricota</taxon>
        <taxon>Caudoviricetes</taxon>
        <taxon>Eneladusvirus</taxon>
        <taxon>Eneladusvirus BF</taxon>
    </lineage>
</organism>
<evidence type="ECO:0000313" key="1">
    <source>
        <dbReference type="EMBL" id="AQW89009.1"/>
    </source>
</evidence>
<protein>
    <submittedName>
        <fullName evidence="1">Uncharacterized protein</fullName>
    </submittedName>
</protein>
<gene>
    <name evidence="1" type="ORF">BF_0484</name>
</gene>
<proteinExistence type="predicted"/>
<accession>A0A1S6UC45</accession>
<dbReference type="OrthoDB" id="28418at10239"/>
<keyword evidence="2" id="KW-1185">Reference proteome</keyword>
<dbReference type="EMBL" id="KY630187">
    <property type="protein sequence ID" value="AQW89009.1"/>
    <property type="molecule type" value="Genomic_DNA"/>
</dbReference>
<name>A0A1S6UC45_9CAUD</name>
<evidence type="ECO:0000313" key="2">
    <source>
        <dbReference type="Proteomes" id="UP000221837"/>
    </source>
</evidence>
<dbReference type="Proteomes" id="UP000221837">
    <property type="component" value="Genome"/>
</dbReference>
<reference evidence="1" key="1">
    <citation type="submission" date="2017-02" db="EMBL/GenBank/DDBJ databases">
        <title>Genome sequence of Serratia marcescens phage BF.</title>
        <authorList>
            <person name="Casey E."/>
            <person name="Fitzgerald B."/>
            <person name="Mahony J."/>
            <person name="Lugli G."/>
            <person name="Ventura M."/>
            <person name="van Sinderen D."/>
        </authorList>
    </citation>
    <scope>NUCLEOTIDE SEQUENCE [LARGE SCALE GENOMIC DNA]</scope>
</reference>